<feature type="DNA-binding region" description="H-T-H motif" evidence="5">
    <location>
        <begin position="33"/>
        <end position="52"/>
    </location>
</feature>
<dbReference type="Gene3D" id="1.10.357.10">
    <property type="entry name" value="Tetracycline Repressor, domain 2"/>
    <property type="match status" value="1"/>
</dbReference>
<dbReference type="PANTHER" id="PTHR30055:SF175">
    <property type="entry name" value="HTH-TYPE TRANSCRIPTIONAL REPRESSOR KSTR2"/>
    <property type="match status" value="1"/>
</dbReference>
<name>A0A402BCR1_9CHLR</name>
<feature type="domain" description="HTH tetR-type" evidence="6">
    <location>
        <begin position="10"/>
        <end position="70"/>
    </location>
</feature>
<dbReference type="PANTHER" id="PTHR30055">
    <property type="entry name" value="HTH-TYPE TRANSCRIPTIONAL REGULATOR RUTR"/>
    <property type="match status" value="1"/>
</dbReference>
<keyword evidence="8" id="KW-1185">Reference proteome</keyword>
<dbReference type="SUPFAM" id="SSF48498">
    <property type="entry name" value="Tetracyclin repressor-like, C-terminal domain"/>
    <property type="match status" value="1"/>
</dbReference>
<accession>A0A402BCR1</accession>
<sequence>MNRKHDGRNTNTQERILAVAENLYLAGGYEHINLQSIAHALEISKPALFYHFKSKRELFFVMLIRMLESLQQALEEAVDQDQFSTQEKLERLMEAIQRQPAFDVTRFAQEEMHLLTPSEQQEVMQAAELSLFAPVERVFREGIERGTLRTHDTRLACLLFLNICVPLSHERSPLQLQVQTGKRREMLEMFLYGLASAPRPL</sequence>
<evidence type="ECO:0000256" key="3">
    <source>
        <dbReference type="ARBA" id="ARBA00023125"/>
    </source>
</evidence>
<keyword evidence="1" id="KW-0678">Repressor</keyword>
<dbReference type="InterPro" id="IPR036271">
    <property type="entry name" value="Tet_transcr_reg_TetR-rel_C_sf"/>
</dbReference>
<dbReference type="EMBL" id="BIFT01000001">
    <property type="protein sequence ID" value="GCE29100.1"/>
    <property type="molecule type" value="Genomic_DNA"/>
</dbReference>
<dbReference type="PROSITE" id="PS50977">
    <property type="entry name" value="HTH_TETR_2"/>
    <property type="match status" value="1"/>
</dbReference>
<evidence type="ECO:0000256" key="5">
    <source>
        <dbReference type="PROSITE-ProRule" id="PRU00335"/>
    </source>
</evidence>
<gene>
    <name evidence="7" type="ORF">KDA_45840</name>
</gene>
<dbReference type="InterPro" id="IPR009057">
    <property type="entry name" value="Homeodomain-like_sf"/>
</dbReference>
<protein>
    <recommendedName>
        <fullName evidence="6">HTH tetR-type domain-containing protein</fullName>
    </recommendedName>
</protein>
<reference evidence="8" key="1">
    <citation type="submission" date="2018-12" db="EMBL/GenBank/DDBJ databases">
        <title>Tengunoibacter tsumagoiensis gen. nov., sp. nov., Dictyobacter kobayashii sp. nov., D. alpinus sp. nov., and D. joshuensis sp. nov. and description of Dictyobacteraceae fam. nov. within the order Ktedonobacterales isolated from Tengu-no-mugimeshi.</title>
        <authorList>
            <person name="Wang C.M."/>
            <person name="Zheng Y."/>
            <person name="Sakai Y."/>
            <person name="Toyoda A."/>
            <person name="Minakuchi Y."/>
            <person name="Abe K."/>
            <person name="Yokota A."/>
            <person name="Yabe S."/>
        </authorList>
    </citation>
    <scope>NUCLEOTIDE SEQUENCE [LARGE SCALE GENOMIC DNA]</scope>
    <source>
        <strain evidence="8">Uno16</strain>
    </source>
</reference>
<proteinExistence type="predicted"/>
<keyword evidence="2" id="KW-0805">Transcription regulation</keyword>
<dbReference type="InterPro" id="IPR050109">
    <property type="entry name" value="HTH-type_TetR-like_transc_reg"/>
</dbReference>
<dbReference type="Gene3D" id="1.10.10.60">
    <property type="entry name" value="Homeodomain-like"/>
    <property type="match status" value="1"/>
</dbReference>
<evidence type="ECO:0000313" key="7">
    <source>
        <dbReference type="EMBL" id="GCE29100.1"/>
    </source>
</evidence>
<dbReference type="RefSeq" id="WP_126629240.1">
    <property type="nucleotide sequence ID" value="NZ_BIFT01000001.1"/>
</dbReference>
<dbReference type="InterPro" id="IPR001647">
    <property type="entry name" value="HTH_TetR"/>
</dbReference>
<evidence type="ECO:0000256" key="4">
    <source>
        <dbReference type="ARBA" id="ARBA00023163"/>
    </source>
</evidence>
<evidence type="ECO:0000259" key="6">
    <source>
        <dbReference type="PROSITE" id="PS50977"/>
    </source>
</evidence>
<dbReference type="OrthoDB" id="9779746at2"/>
<dbReference type="SUPFAM" id="SSF46689">
    <property type="entry name" value="Homeodomain-like"/>
    <property type="match status" value="1"/>
</dbReference>
<keyword evidence="3 5" id="KW-0238">DNA-binding</keyword>
<dbReference type="GO" id="GO:0003700">
    <property type="term" value="F:DNA-binding transcription factor activity"/>
    <property type="evidence" value="ECO:0007669"/>
    <property type="project" value="TreeGrafter"/>
</dbReference>
<comment type="caution">
    <text evidence="7">The sequence shown here is derived from an EMBL/GenBank/DDBJ whole genome shotgun (WGS) entry which is preliminary data.</text>
</comment>
<dbReference type="AlphaFoldDB" id="A0A402BCR1"/>
<evidence type="ECO:0000256" key="2">
    <source>
        <dbReference type="ARBA" id="ARBA00023015"/>
    </source>
</evidence>
<keyword evidence="4" id="KW-0804">Transcription</keyword>
<organism evidence="7 8">
    <name type="scientific">Dictyobacter alpinus</name>
    <dbReference type="NCBI Taxonomy" id="2014873"/>
    <lineage>
        <taxon>Bacteria</taxon>
        <taxon>Bacillati</taxon>
        <taxon>Chloroflexota</taxon>
        <taxon>Ktedonobacteria</taxon>
        <taxon>Ktedonobacterales</taxon>
        <taxon>Dictyobacteraceae</taxon>
        <taxon>Dictyobacter</taxon>
    </lineage>
</organism>
<dbReference type="Proteomes" id="UP000287171">
    <property type="component" value="Unassembled WGS sequence"/>
</dbReference>
<evidence type="ECO:0000256" key="1">
    <source>
        <dbReference type="ARBA" id="ARBA00022491"/>
    </source>
</evidence>
<evidence type="ECO:0000313" key="8">
    <source>
        <dbReference type="Proteomes" id="UP000287171"/>
    </source>
</evidence>
<dbReference type="GO" id="GO:0000976">
    <property type="term" value="F:transcription cis-regulatory region binding"/>
    <property type="evidence" value="ECO:0007669"/>
    <property type="project" value="TreeGrafter"/>
</dbReference>
<dbReference type="PRINTS" id="PR00455">
    <property type="entry name" value="HTHTETR"/>
</dbReference>
<dbReference type="Pfam" id="PF00440">
    <property type="entry name" value="TetR_N"/>
    <property type="match status" value="1"/>
</dbReference>